<proteinExistence type="predicted"/>
<dbReference type="STRING" id="399497.BW733_07210"/>
<name>A0A1Q2CX22_9ACTN</name>
<keyword evidence="6" id="KW-1185">Reference proteome</keyword>
<dbReference type="InterPro" id="IPR003593">
    <property type="entry name" value="AAA+_ATPase"/>
</dbReference>
<dbReference type="GO" id="GO:0016887">
    <property type="term" value="F:ATP hydrolysis activity"/>
    <property type="evidence" value="ECO:0007669"/>
    <property type="project" value="InterPro"/>
</dbReference>
<organism evidence="5 6">
    <name type="scientific">Tessaracoccus flavescens</name>
    <dbReference type="NCBI Taxonomy" id="399497"/>
    <lineage>
        <taxon>Bacteria</taxon>
        <taxon>Bacillati</taxon>
        <taxon>Actinomycetota</taxon>
        <taxon>Actinomycetes</taxon>
        <taxon>Propionibacteriales</taxon>
        <taxon>Propionibacteriaceae</taxon>
        <taxon>Tessaracoccus</taxon>
    </lineage>
</organism>
<evidence type="ECO:0000313" key="6">
    <source>
        <dbReference type="Proteomes" id="UP000188235"/>
    </source>
</evidence>
<dbReference type="PANTHER" id="PTHR43158:SF2">
    <property type="entry name" value="SKFA PEPTIDE EXPORT ATP-BINDING PROTEIN SKFE"/>
    <property type="match status" value="1"/>
</dbReference>
<feature type="region of interest" description="Disordered" evidence="3">
    <location>
        <begin position="1"/>
        <end position="25"/>
    </location>
</feature>
<feature type="domain" description="AAA+ ATPase" evidence="4">
    <location>
        <begin position="41"/>
        <end position="225"/>
    </location>
</feature>
<evidence type="ECO:0000259" key="4">
    <source>
        <dbReference type="SMART" id="SM00382"/>
    </source>
</evidence>
<dbReference type="CDD" id="cd00267">
    <property type="entry name" value="ABC_ATPase"/>
    <property type="match status" value="1"/>
</dbReference>
<dbReference type="InterPro" id="IPR003439">
    <property type="entry name" value="ABC_transporter-like_ATP-bd"/>
</dbReference>
<dbReference type="GO" id="GO:0005524">
    <property type="term" value="F:ATP binding"/>
    <property type="evidence" value="ECO:0007669"/>
    <property type="project" value="UniProtKB-KW"/>
</dbReference>
<keyword evidence="2" id="KW-0067">ATP-binding</keyword>
<dbReference type="AlphaFoldDB" id="A0A1Q2CX22"/>
<evidence type="ECO:0000313" key="5">
    <source>
        <dbReference type="EMBL" id="AQP50649.1"/>
    </source>
</evidence>
<gene>
    <name evidence="5" type="ORF">BW733_07210</name>
</gene>
<sequence length="226" mass="23866">MDEPQHAQPTPVEEPLATARGLSLQGPKGPVFGPLDLDLPRGAAIALAGKAGSGKSALLLALTGRMRGVTGELSVDGHDAIRHSRQVRKITSVARIDDLVEPEDSLSLEDCITERTLADAAPARARLANYLHVALLLGLDEPRSTAYGQLSPSDQVRAAVALASIRPAPMIVLDDIDRETTLAEQEILWNGLVKLAAEGVTVIASTSERAAVPLEVTTIEMEALHA</sequence>
<dbReference type="KEGG" id="tfa:BW733_07210"/>
<dbReference type="Pfam" id="PF00005">
    <property type="entry name" value="ABC_tran"/>
    <property type="match status" value="1"/>
</dbReference>
<reference evidence="5 6" key="1">
    <citation type="journal article" date="2008" name="Int. J. Syst. Evol. Microbiol.">
        <title>Tessaracoccus flavescens sp. nov., isolated from marine sediment.</title>
        <authorList>
            <person name="Lee D.W."/>
            <person name="Lee S.D."/>
        </authorList>
    </citation>
    <scope>NUCLEOTIDE SEQUENCE [LARGE SCALE GENOMIC DNA]</scope>
    <source>
        <strain evidence="5 6">SST-39T</strain>
    </source>
</reference>
<keyword evidence="1" id="KW-0547">Nucleotide-binding</keyword>
<dbReference type="SMART" id="SM00382">
    <property type="entry name" value="AAA"/>
    <property type="match status" value="1"/>
</dbReference>
<evidence type="ECO:0000256" key="1">
    <source>
        <dbReference type="ARBA" id="ARBA00022741"/>
    </source>
</evidence>
<evidence type="ECO:0000256" key="3">
    <source>
        <dbReference type="SAM" id="MobiDB-lite"/>
    </source>
</evidence>
<dbReference type="RefSeq" id="WP_161490168.1">
    <property type="nucleotide sequence ID" value="NZ_CP019607.1"/>
</dbReference>
<protein>
    <recommendedName>
        <fullName evidence="4">AAA+ ATPase domain-containing protein</fullName>
    </recommendedName>
</protein>
<dbReference type="InterPro" id="IPR027417">
    <property type="entry name" value="P-loop_NTPase"/>
</dbReference>
<accession>A0A1Q2CX22</accession>
<dbReference type="Proteomes" id="UP000188235">
    <property type="component" value="Chromosome"/>
</dbReference>
<evidence type="ECO:0000256" key="2">
    <source>
        <dbReference type="ARBA" id="ARBA00022840"/>
    </source>
</evidence>
<dbReference type="Gene3D" id="3.40.50.300">
    <property type="entry name" value="P-loop containing nucleotide triphosphate hydrolases"/>
    <property type="match status" value="1"/>
</dbReference>
<dbReference type="SUPFAM" id="SSF52540">
    <property type="entry name" value="P-loop containing nucleoside triphosphate hydrolases"/>
    <property type="match status" value="1"/>
</dbReference>
<dbReference type="PANTHER" id="PTHR43158">
    <property type="entry name" value="SKFA PEPTIDE EXPORT ATP-BINDING PROTEIN SKFE"/>
    <property type="match status" value="1"/>
</dbReference>
<dbReference type="EMBL" id="CP019607">
    <property type="protein sequence ID" value="AQP50649.1"/>
    <property type="molecule type" value="Genomic_DNA"/>
</dbReference>